<evidence type="ECO:0000313" key="4">
    <source>
        <dbReference type="Proteomes" id="UP000199126"/>
    </source>
</evidence>
<dbReference type="OrthoDB" id="387401at2157"/>
<name>A0A1H8RKY5_9EURY</name>
<feature type="compositionally biased region" description="Low complexity" evidence="1">
    <location>
        <begin position="354"/>
        <end position="371"/>
    </location>
</feature>
<feature type="compositionally biased region" description="Polar residues" evidence="1">
    <location>
        <begin position="327"/>
        <end position="339"/>
    </location>
</feature>
<organism evidence="3 4">
    <name type="scientific">Halogranum amylolyticum</name>
    <dbReference type="NCBI Taxonomy" id="660520"/>
    <lineage>
        <taxon>Archaea</taxon>
        <taxon>Methanobacteriati</taxon>
        <taxon>Methanobacteriota</taxon>
        <taxon>Stenosarchaea group</taxon>
        <taxon>Halobacteria</taxon>
        <taxon>Halobacteriales</taxon>
        <taxon>Haloferacaceae</taxon>
    </lineage>
</organism>
<feature type="compositionally biased region" description="Low complexity" evidence="1">
    <location>
        <begin position="386"/>
        <end position="413"/>
    </location>
</feature>
<sequence>MRVVAAVCVLLVCSVFAPAAVLAEPVEHSGQLAATMSTPASQESDVDVATSTVQSANESNDASSSESSMGLQVSSFVQSTSAETSGVVENEMWEANVNRSGESASVTRRVGSLDRRVSTLREQRQELIEAHENGNVSTLQYQSRLAHLNGRLDALSAAASSTERAATRLNTDTPGLSKVKTEIERSKQTMPETARPTENPGRGNGSQANDQNPGQGDESQANDQNPGQGDESQANDQNPGQGDESQANDQNPGQGDESQANDQNPGQGNGSQANGQNPGQGNGSQANGQNPGNGSGPEGSEGDPEESEERAQSSNGDSEDKGESPDRSATTGESPGNSDRATDDTNGSDRDEGASGSDAADNDGDNVNSGNGDDDAESGNVDGESDANGNDDSNANDGGSNGSNGRANALMHL</sequence>
<gene>
    <name evidence="3" type="ORF">SAMN04487948_10481</name>
</gene>
<feature type="compositionally biased region" description="Polar residues" evidence="1">
    <location>
        <begin position="35"/>
        <end position="54"/>
    </location>
</feature>
<dbReference type="Pfam" id="PF23379">
    <property type="entry name" value="DUF7096"/>
    <property type="match status" value="1"/>
</dbReference>
<feature type="domain" description="DUF7096" evidence="2">
    <location>
        <begin position="7"/>
        <end position="183"/>
    </location>
</feature>
<protein>
    <recommendedName>
        <fullName evidence="2">DUF7096 domain-containing protein</fullName>
    </recommendedName>
</protein>
<feature type="region of interest" description="Disordered" evidence="1">
    <location>
        <begin position="35"/>
        <end position="70"/>
    </location>
</feature>
<feature type="compositionally biased region" description="Low complexity" evidence="1">
    <location>
        <begin position="55"/>
        <end position="68"/>
    </location>
</feature>
<feature type="compositionally biased region" description="Basic and acidic residues" evidence="1">
    <location>
        <begin position="340"/>
        <end position="353"/>
    </location>
</feature>
<evidence type="ECO:0000313" key="3">
    <source>
        <dbReference type="EMBL" id="SEO66927.1"/>
    </source>
</evidence>
<accession>A0A1H8RKY5</accession>
<feature type="region of interest" description="Disordered" evidence="1">
    <location>
        <begin position="163"/>
        <end position="413"/>
    </location>
</feature>
<dbReference type="EMBL" id="FODV01000004">
    <property type="protein sequence ID" value="SEO66927.1"/>
    <property type="molecule type" value="Genomic_DNA"/>
</dbReference>
<feature type="compositionally biased region" description="Low complexity" evidence="1">
    <location>
        <begin position="263"/>
        <end position="290"/>
    </location>
</feature>
<dbReference type="AlphaFoldDB" id="A0A1H8RKY5"/>
<proteinExistence type="predicted"/>
<reference evidence="4" key="1">
    <citation type="submission" date="2016-10" db="EMBL/GenBank/DDBJ databases">
        <authorList>
            <person name="Varghese N."/>
            <person name="Submissions S."/>
        </authorList>
    </citation>
    <scope>NUCLEOTIDE SEQUENCE [LARGE SCALE GENOMIC DNA]</scope>
    <source>
        <strain evidence="4">CGMCC 1.10121</strain>
    </source>
</reference>
<dbReference type="RefSeq" id="WP_139246577.1">
    <property type="nucleotide sequence ID" value="NZ_FODV01000004.1"/>
</dbReference>
<evidence type="ECO:0000256" key="1">
    <source>
        <dbReference type="SAM" id="MobiDB-lite"/>
    </source>
</evidence>
<feature type="compositionally biased region" description="Polar residues" evidence="1">
    <location>
        <begin position="205"/>
        <end position="262"/>
    </location>
</feature>
<keyword evidence="4" id="KW-1185">Reference proteome</keyword>
<evidence type="ECO:0000259" key="2">
    <source>
        <dbReference type="Pfam" id="PF23379"/>
    </source>
</evidence>
<dbReference type="InterPro" id="IPR055522">
    <property type="entry name" value="DUF7096"/>
</dbReference>
<dbReference type="Proteomes" id="UP000199126">
    <property type="component" value="Unassembled WGS sequence"/>
</dbReference>